<dbReference type="AlphaFoldDB" id="A0A7G9GJX0"/>
<evidence type="ECO:0000256" key="2">
    <source>
        <dbReference type="ARBA" id="ARBA00022840"/>
    </source>
</evidence>
<dbReference type="PANTHER" id="PTHR43158">
    <property type="entry name" value="SKFA PEPTIDE EXPORT ATP-BINDING PROTEIN SKFE"/>
    <property type="match status" value="1"/>
</dbReference>
<gene>
    <name evidence="4" type="ORF">H9Q80_12615</name>
</gene>
<dbReference type="Proteomes" id="UP000515856">
    <property type="component" value="Chromosome"/>
</dbReference>
<dbReference type="PANTHER" id="PTHR43158:SF5">
    <property type="entry name" value="ABC TRANSPORTER, ATP-BINDING PROTEIN"/>
    <property type="match status" value="1"/>
</dbReference>
<evidence type="ECO:0000313" key="5">
    <source>
        <dbReference type="Proteomes" id="UP000515856"/>
    </source>
</evidence>
<dbReference type="PROSITE" id="PS50893">
    <property type="entry name" value="ABC_TRANSPORTER_2"/>
    <property type="match status" value="1"/>
</dbReference>
<dbReference type="InterPro" id="IPR027417">
    <property type="entry name" value="P-loop_NTPase"/>
</dbReference>
<sequence>MEAINVANITKRYGDIYALEHVDLNFEAGKIYGLLGRNGAGKSTLLKAMTNRIFPDDGVIYLNDQPVMENDEVLHQMYLMSEEDMYPKSMKVKDVFHWTDEFYGCFNMEKAKELAKKFELNINKKVKDLSTGYQSIYKLIIALSLNVPYVFLDEPVLGLDANHREMFYKLLLETYMEKQQTIVIATHLIEEIANLIEEIIILKNGKVIVNQPIEDILAAGYSVSGLAKDIDTYCEGKHVLGYDVLGGLKIAYIMGEVDKTSLKDTMEINPLNLQKLFVELTKKEGEI</sequence>
<dbReference type="KEGG" id="ehn:H9Q80_12615"/>
<evidence type="ECO:0000313" key="4">
    <source>
        <dbReference type="EMBL" id="QNM11102.1"/>
    </source>
</evidence>
<dbReference type="GO" id="GO:0005524">
    <property type="term" value="F:ATP binding"/>
    <property type="evidence" value="ECO:0007669"/>
    <property type="project" value="UniProtKB-KW"/>
</dbReference>
<organism evidence="4 5">
    <name type="scientific">[Eubacterium] hominis</name>
    <dbReference type="NCBI Taxonomy" id="2764325"/>
    <lineage>
        <taxon>Bacteria</taxon>
        <taxon>Bacillati</taxon>
        <taxon>Bacillota</taxon>
        <taxon>Erysipelotrichia</taxon>
        <taxon>Erysipelotrichales</taxon>
        <taxon>Erysipelotrichaceae</taxon>
        <taxon>Amedibacillus</taxon>
    </lineage>
</organism>
<dbReference type="InterPro" id="IPR003439">
    <property type="entry name" value="ABC_transporter-like_ATP-bd"/>
</dbReference>
<evidence type="ECO:0000259" key="3">
    <source>
        <dbReference type="PROSITE" id="PS50893"/>
    </source>
</evidence>
<dbReference type="RefSeq" id="WP_117536242.1">
    <property type="nucleotide sequence ID" value="NZ_CP060636.1"/>
</dbReference>
<keyword evidence="1" id="KW-0547">Nucleotide-binding</keyword>
<accession>A0A7G9GJX0</accession>
<dbReference type="Gene3D" id="3.40.50.300">
    <property type="entry name" value="P-loop containing nucleotide triphosphate hydrolases"/>
    <property type="match status" value="1"/>
</dbReference>
<dbReference type="EMBL" id="CP060636">
    <property type="protein sequence ID" value="QNM11102.1"/>
    <property type="molecule type" value="Genomic_DNA"/>
</dbReference>
<dbReference type="SMART" id="SM00382">
    <property type="entry name" value="AAA"/>
    <property type="match status" value="1"/>
</dbReference>
<proteinExistence type="predicted"/>
<reference evidence="4 5" key="1">
    <citation type="submission" date="2020-08" db="EMBL/GenBank/DDBJ databases">
        <authorList>
            <person name="Liu C."/>
            <person name="Sun Q."/>
        </authorList>
    </citation>
    <scope>NUCLEOTIDE SEQUENCE [LARGE SCALE GENOMIC DNA]</scope>
    <source>
        <strain evidence="4 5">NSJ-61</strain>
    </source>
</reference>
<feature type="domain" description="ABC transporter" evidence="3">
    <location>
        <begin position="4"/>
        <end position="229"/>
    </location>
</feature>
<dbReference type="CDD" id="cd03230">
    <property type="entry name" value="ABC_DR_subfamily_A"/>
    <property type="match status" value="1"/>
</dbReference>
<dbReference type="InterPro" id="IPR003593">
    <property type="entry name" value="AAA+_ATPase"/>
</dbReference>
<evidence type="ECO:0000256" key="1">
    <source>
        <dbReference type="ARBA" id="ARBA00022741"/>
    </source>
</evidence>
<dbReference type="SUPFAM" id="SSF52540">
    <property type="entry name" value="P-loop containing nucleoside triphosphate hydrolases"/>
    <property type="match status" value="1"/>
</dbReference>
<protein>
    <submittedName>
        <fullName evidence="4">ABC transporter ATP-binding protein</fullName>
    </submittedName>
</protein>
<keyword evidence="5" id="KW-1185">Reference proteome</keyword>
<keyword evidence="2 4" id="KW-0067">ATP-binding</keyword>
<name>A0A7G9GJX0_9FIRM</name>
<dbReference type="Pfam" id="PF00005">
    <property type="entry name" value="ABC_tran"/>
    <property type="match status" value="1"/>
</dbReference>
<dbReference type="GO" id="GO:0016887">
    <property type="term" value="F:ATP hydrolysis activity"/>
    <property type="evidence" value="ECO:0007669"/>
    <property type="project" value="InterPro"/>
</dbReference>